<name>A0AA35V1X8_LACSI</name>
<accession>A0AA35V1X8</accession>
<dbReference type="EMBL" id="OX465086">
    <property type="protein sequence ID" value="CAI9260453.1"/>
    <property type="molecule type" value="Genomic_DNA"/>
</dbReference>
<dbReference type="AlphaFoldDB" id="A0AA35V1X8"/>
<evidence type="ECO:0000313" key="1">
    <source>
        <dbReference type="EMBL" id="CAI9260453.1"/>
    </source>
</evidence>
<proteinExistence type="predicted"/>
<reference evidence="1" key="1">
    <citation type="submission" date="2023-04" db="EMBL/GenBank/DDBJ databases">
        <authorList>
            <person name="Vijverberg K."/>
            <person name="Xiong W."/>
            <person name="Schranz E."/>
        </authorList>
    </citation>
    <scope>NUCLEOTIDE SEQUENCE</scope>
</reference>
<gene>
    <name evidence="1" type="ORF">LSALG_LOCUS1289</name>
</gene>
<dbReference type="Proteomes" id="UP001177003">
    <property type="component" value="Chromosome 0"/>
</dbReference>
<sequence length="119" mass="13265">MKRRRISMGSAWLIGEEHTDSSDFGNVNAAVQTVAIQLGLHQDYVEMKEKYPNALGGKNVIYSYPDSQRHILDCYSKMASYKYSFFGLLEGGKVDIGMLKVKLTSLDPLSRRNAASVSV</sequence>
<protein>
    <submittedName>
        <fullName evidence="1">Uncharacterized protein</fullName>
    </submittedName>
</protein>
<keyword evidence="2" id="KW-1185">Reference proteome</keyword>
<evidence type="ECO:0000313" key="2">
    <source>
        <dbReference type="Proteomes" id="UP001177003"/>
    </source>
</evidence>
<organism evidence="1 2">
    <name type="scientific">Lactuca saligna</name>
    <name type="common">Willowleaf lettuce</name>
    <dbReference type="NCBI Taxonomy" id="75948"/>
    <lineage>
        <taxon>Eukaryota</taxon>
        <taxon>Viridiplantae</taxon>
        <taxon>Streptophyta</taxon>
        <taxon>Embryophyta</taxon>
        <taxon>Tracheophyta</taxon>
        <taxon>Spermatophyta</taxon>
        <taxon>Magnoliopsida</taxon>
        <taxon>eudicotyledons</taxon>
        <taxon>Gunneridae</taxon>
        <taxon>Pentapetalae</taxon>
        <taxon>asterids</taxon>
        <taxon>campanulids</taxon>
        <taxon>Asterales</taxon>
        <taxon>Asteraceae</taxon>
        <taxon>Cichorioideae</taxon>
        <taxon>Cichorieae</taxon>
        <taxon>Lactucinae</taxon>
        <taxon>Lactuca</taxon>
    </lineage>
</organism>